<evidence type="ECO:0000256" key="2">
    <source>
        <dbReference type="ARBA" id="ARBA00023125"/>
    </source>
</evidence>
<dbReference type="PANTHER" id="PTHR47894">
    <property type="entry name" value="HTH-TYPE TRANSCRIPTIONAL REGULATOR GADX"/>
    <property type="match status" value="1"/>
</dbReference>
<protein>
    <submittedName>
        <fullName evidence="5">AraC family transcriptional regulator</fullName>
    </submittedName>
</protein>
<dbReference type="PANTHER" id="PTHR47894:SF4">
    <property type="entry name" value="HTH-TYPE TRANSCRIPTIONAL REGULATOR GADX"/>
    <property type="match status" value="1"/>
</dbReference>
<keyword evidence="2" id="KW-0238">DNA-binding</keyword>
<dbReference type="Pfam" id="PF12833">
    <property type="entry name" value="HTH_18"/>
    <property type="match status" value="1"/>
</dbReference>
<evidence type="ECO:0000256" key="3">
    <source>
        <dbReference type="ARBA" id="ARBA00023163"/>
    </source>
</evidence>
<dbReference type="Gene3D" id="1.10.10.60">
    <property type="entry name" value="Homeodomain-like"/>
    <property type="match status" value="1"/>
</dbReference>
<dbReference type="InterPro" id="IPR018060">
    <property type="entry name" value="HTH_AraC"/>
</dbReference>
<dbReference type="GO" id="GO:0005829">
    <property type="term" value="C:cytosol"/>
    <property type="evidence" value="ECO:0007669"/>
    <property type="project" value="TreeGrafter"/>
</dbReference>
<evidence type="ECO:0000313" key="6">
    <source>
        <dbReference type="Proteomes" id="UP000234767"/>
    </source>
</evidence>
<dbReference type="PROSITE" id="PS01124">
    <property type="entry name" value="HTH_ARAC_FAMILY_2"/>
    <property type="match status" value="1"/>
</dbReference>
<feature type="domain" description="HTH araC/xylS-type" evidence="4">
    <location>
        <begin position="172"/>
        <end position="269"/>
    </location>
</feature>
<proteinExistence type="predicted"/>
<dbReference type="Proteomes" id="UP000234767">
    <property type="component" value="Unassembled WGS sequence"/>
</dbReference>
<evidence type="ECO:0000256" key="1">
    <source>
        <dbReference type="ARBA" id="ARBA00023015"/>
    </source>
</evidence>
<dbReference type="InterPro" id="IPR009057">
    <property type="entry name" value="Homeodomain-like_sf"/>
</dbReference>
<evidence type="ECO:0000259" key="4">
    <source>
        <dbReference type="PROSITE" id="PS01124"/>
    </source>
</evidence>
<dbReference type="GO" id="GO:0003700">
    <property type="term" value="F:DNA-binding transcription factor activity"/>
    <property type="evidence" value="ECO:0007669"/>
    <property type="project" value="InterPro"/>
</dbReference>
<accession>A0A2I1XEX5</accession>
<keyword evidence="1" id="KW-0805">Transcription regulation</keyword>
<comment type="caution">
    <text evidence="5">The sequence shown here is derived from an EMBL/GenBank/DDBJ whole genome shotgun (WGS) entry which is preliminary data.</text>
</comment>
<sequence length="287" mass="31639">MRNITVPSNYFHTRERLGALGGIVQHHTALYRSVAVHEPTVVIVRRGCKKLRWAGRELRIAAGEVVALAGGQTFDVINIPDSDDLYQAQWIAFEQEAIERFAAQYGTAQAVCDAVKLPHPGRMSAAFDYAAAVLADEEVPHNAAEAALCGVLAWLQHDGIGFAVYEGVNLMRQIRKLITADMAADWSSAMLAQRLNCSEAALRRRLARQDTNFRTLLTDVRMMRALTLLQVTQWPVAQIAGAVGYDCPSRFSARFKERFGCVPSAVRSEAEPAAYRRTGQVSVGVRP</sequence>
<organism evidence="5 6">
    <name type="scientific">Neisseria sicca</name>
    <dbReference type="NCBI Taxonomy" id="490"/>
    <lineage>
        <taxon>Bacteria</taxon>
        <taxon>Pseudomonadati</taxon>
        <taxon>Pseudomonadota</taxon>
        <taxon>Betaproteobacteria</taxon>
        <taxon>Neisseriales</taxon>
        <taxon>Neisseriaceae</taxon>
        <taxon>Neisseria</taxon>
    </lineage>
</organism>
<keyword evidence="3" id="KW-0804">Transcription</keyword>
<evidence type="ECO:0000313" key="5">
    <source>
        <dbReference type="EMBL" id="PLA41143.1"/>
    </source>
</evidence>
<dbReference type="SUPFAM" id="SSF46689">
    <property type="entry name" value="Homeodomain-like"/>
    <property type="match status" value="1"/>
</dbReference>
<dbReference type="AlphaFoldDB" id="A0A2I1XEX5"/>
<name>A0A2I1XEX5_NEISI</name>
<dbReference type="GO" id="GO:0000976">
    <property type="term" value="F:transcription cis-regulatory region binding"/>
    <property type="evidence" value="ECO:0007669"/>
    <property type="project" value="TreeGrafter"/>
</dbReference>
<dbReference type="EMBL" id="PKJO01000001">
    <property type="protein sequence ID" value="PLA41143.1"/>
    <property type="molecule type" value="Genomic_DNA"/>
</dbReference>
<dbReference type="SMART" id="SM00342">
    <property type="entry name" value="HTH_ARAC"/>
    <property type="match status" value="1"/>
</dbReference>
<reference evidence="5 6" key="1">
    <citation type="submission" date="2017-12" db="EMBL/GenBank/DDBJ databases">
        <title>Phylogenetic diversity of female urinary microbiome.</title>
        <authorList>
            <person name="Thomas-White K."/>
            <person name="Wolfe A.J."/>
        </authorList>
    </citation>
    <scope>NUCLEOTIDE SEQUENCE [LARGE SCALE GENOMIC DNA]</scope>
    <source>
        <strain evidence="5 6">UMB0321</strain>
    </source>
</reference>
<gene>
    <name evidence="5" type="ORF">CYK00_00640</name>
</gene>